<dbReference type="GO" id="GO:0008936">
    <property type="term" value="F:nicotinamidase activity"/>
    <property type="evidence" value="ECO:0007669"/>
    <property type="project" value="UniProtKB-EC"/>
</dbReference>
<evidence type="ECO:0000256" key="4">
    <source>
        <dbReference type="ARBA" id="ARBA00022801"/>
    </source>
</evidence>
<dbReference type="AlphaFoldDB" id="A0A316U459"/>
<evidence type="ECO:0000256" key="5">
    <source>
        <dbReference type="ARBA" id="ARBA00037900"/>
    </source>
</evidence>
<dbReference type="GO" id="GO:0019363">
    <property type="term" value="P:pyridine nucleotide biosynthetic process"/>
    <property type="evidence" value="ECO:0007669"/>
    <property type="project" value="UniProtKB-KW"/>
</dbReference>
<dbReference type="GeneID" id="37016202"/>
<evidence type="ECO:0000256" key="3">
    <source>
        <dbReference type="ARBA" id="ARBA00022723"/>
    </source>
</evidence>
<dbReference type="InterPro" id="IPR052347">
    <property type="entry name" value="Isochorismatase_Nicotinamidase"/>
</dbReference>
<dbReference type="Proteomes" id="UP000245942">
    <property type="component" value="Unassembled WGS sequence"/>
</dbReference>
<dbReference type="GO" id="GO:0046872">
    <property type="term" value="F:metal ion binding"/>
    <property type="evidence" value="ECO:0007669"/>
    <property type="project" value="UniProtKB-KW"/>
</dbReference>
<proteinExistence type="inferred from homology"/>
<dbReference type="SUPFAM" id="SSF52499">
    <property type="entry name" value="Isochorismatase-like hydrolases"/>
    <property type="match status" value="1"/>
</dbReference>
<evidence type="ECO:0000256" key="1">
    <source>
        <dbReference type="ARBA" id="ARBA00006336"/>
    </source>
</evidence>
<dbReference type="Pfam" id="PF00857">
    <property type="entry name" value="Isochorismatase"/>
    <property type="match status" value="1"/>
</dbReference>
<evidence type="ECO:0000256" key="6">
    <source>
        <dbReference type="ARBA" id="ARBA00039017"/>
    </source>
</evidence>
<evidence type="ECO:0000313" key="10">
    <source>
        <dbReference type="Proteomes" id="UP000245942"/>
    </source>
</evidence>
<dbReference type="EMBL" id="KZ819332">
    <property type="protein sequence ID" value="PWN19251.1"/>
    <property type="molecule type" value="Genomic_DNA"/>
</dbReference>
<keyword evidence="3" id="KW-0479">Metal-binding</keyword>
<dbReference type="Gene3D" id="3.40.50.850">
    <property type="entry name" value="Isochorismatase-like"/>
    <property type="match status" value="1"/>
</dbReference>
<dbReference type="STRING" id="1684307.A0A316U459"/>
<evidence type="ECO:0000256" key="7">
    <source>
        <dbReference type="ARBA" id="ARBA00043224"/>
    </source>
</evidence>
<comment type="pathway">
    <text evidence="5">Cofactor biosynthesis; nicotinate biosynthesis; nicotinate from nicotinamide: step 1/1.</text>
</comment>
<dbReference type="InterPro" id="IPR036380">
    <property type="entry name" value="Isochorismatase-like_sf"/>
</dbReference>
<keyword evidence="10" id="KW-1185">Reference proteome</keyword>
<name>A0A316U459_9BASI</name>
<sequence length="277" mass="30325">MSSSAHLSNSIGVSLVLVDVQNDFLPEGSLAVPSSSKIIPPILSLLSKKKYWASIVVTQDYHPPDHISFADNHEGAEAFKAIQVDHPLLGRNGEGEKIEQMMWPRHCVQGTKGSEIQQDVWAMLANVRQQGEDVVVVRKGDDPKVDGYSGLSDNAYSRFTPFIRYISANHSTAGVQRPSTDIAVVAGLATDYCVVSTALDLLKYSIAVYMPLNCIAGVSEETTASAITKLRSAGAHIFDTHEEVMVAVHAEVERRRGQEGNWMSSFTKRQNVIWKAS</sequence>
<keyword evidence="2" id="KW-0662">Pyridine nucleotide biosynthesis</keyword>
<protein>
    <recommendedName>
        <fullName evidence="6">nicotinamidase</fullName>
        <ecNumber evidence="6">3.5.1.19</ecNumber>
    </recommendedName>
    <alternativeName>
        <fullName evidence="7">Nicotinamide deamidase</fullName>
    </alternativeName>
</protein>
<dbReference type="PANTHER" id="PTHR11080:SF2">
    <property type="entry name" value="LD05707P"/>
    <property type="match status" value="1"/>
</dbReference>
<organism evidence="9 10">
    <name type="scientific">Pseudomicrostroma glucosiphilum</name>
    <dbReference type="NCBI Taxonomy" id="1684307"/>
    <lineage>
        <taxon>Eukaryota</taxon>
        <taxon>Fungi</taxon>
        <taxon>Dikarya</taxon>
        <taxon>Basidiomycota</taxon>
        <taxon>Ustilaginomycotina</taxon>
        <taxon>Exobasidiomycetes</taxon>
        <taxon>Microstromatales</taxon>
        <taxon>Microstromatales incertae sedis</taxon>
        <taxon>Pseudomicrostroma</taxon>
    </lineage>
</organism>
<dbReference type="InterPro" id="IPR000868">
    <property type="entry name" value="Isochorismatase-like_dom"/>
</dbReference>
<accession>A0A316U459</accession>
<reference evidence="9 10" key="1">
    <citation type="journal article" date="2018" name="Mol. Biol. Evol.">
        <title>Broad Genomic Sampling Reveals a Smut Pathogenic Ancestry of the Fungal Clade Ustilaginomycotina.</title>
        <authorList>
            <person name="Kijpornyongpan T."/>
            <person name="Mondo S.J."/>
            <person name="Barry K."/>
            <person name="Sandor L."/>
            <person name="Lee J."/>
            <person name="Lipzen A."/>
            <person name="Pangilinan J."/>
            <person name="LaButti K."/>
            <person name="Hainaut M."/>
            <person name="Henrissat B."/>
            <person name="Grigoriev I.V."/>
            <person name="Spatafora J.W."/>
            <person name="Aime M.C."/>
        </authorList>
    </citation>
    <scope>NUCLEOTIDE SEQUENCE [LARGE SCALE GENOMIC DNA]</scope>
    <source>
        <strain evidence="9 10">MCA 4718</strain>
    </source>
</reference>
<feature type="domain" description="Isochorismatase-like" evidence="8">
    <location>
        <begin position="183"/>
        <end position="241"/>
    </location>
</feature>
<comment type="similarity">
    <text evidence="1">Belongs to the isochorismatase family.</text>
</comment>
<dbReference type="PANTHER" id="PTHR11080">
    <property type="entry name" value="PYRAZINAMIDASE/NICOTINAMIDASE"/>
    <property type="match status" value="1"/>
</dbReference>
<keyword evidence="4 9" id="KW-0378">Hydrolase</keyword>
<evidence type="ECO:0000313" key="9">
    <source>
        <dbReference type="EMBL" id="PWN19251.1"/>
    </source>
</evidence>
<dbReference type="OrthoDB" id="1739143at2759"/>
<evidence type="ECO:0000259" key="8">
    <source>
        <dbReference type="Pfam" id="PF00857"/>
    </source>
</evidence>
<dbReference type="RefSeq" id="XP_025346411.1">
    <property type="nucleotide sequence ID" value="XM_025494468.1"/>
</dbReference>
<evidence type="ECO:0000256" key="2">
    <source>
        <dbReference type="ARBA" id="ARBA00022642"/>
    </source>
</evidence>
<dbReference type="EC" id="3.5.1.19" evidence="6"/>
<gene>
    <name evidence="9" type="ORF">BCV69DRAFT_300572</name>
</gene>